<dbReference type="SUPFAM" id="SSF51735">
    <property type="entry name" value="NAD(P)-binding Rossmann-fold domains"/>
    <property type="match status" value="1"/>
</dbReference>
<comment type="subcellular location">
    <subcellularLocation>
        <location evidence="1">Secreted</location>
        <location evidence="1">Cell wall</location>
    </subcellularLocation>
</comment>
<dbReference type="Gene3D" id="3.40.50.720">
    <property type="entry name" value="NAD(P)-binding Rossmann-like Domain"/>
    <property type="match status" value="1"/>
</dbReference>
<proteinExistence type="inferred from homology"/>
<dbReference type="GO" id="GO:0004316">
    <property type="term" value="F:3-oxoacyl-[acyl-carrier-protein] reductase (NADPH) activity"/>
    <property type="evidence" value="ECO:0007669"/>
    <property type="project" value="UniProtKB-EC"/>
</dbReference>
<reference evidence="6 7" key="1">
    <citation type="journal article" date="2013" name="Genome Announc.">
        <title>Draft genome sequence of MKD8, a conjugal recipient Mycobacterium smegmatis strain.</title>
        <authorList>
            <person name="Gray T.A."/>
            <person name="Palumbo M.J."/>
            <person name="Derbyshire K.M."/>
        </authorList>
    </citation>
    <scope>NUCLEOTIDE SEQUENCE [LARGE SCALE GENOMIC DNA]</scope>
    <source>
        <strain evidence="6 7">MKD8</strain>
    </source>
</reference>
<keyword evidence="3" id="KW-0134">Cell wall</keyword>
<comment type="similarity">
    <text evidence="2">Belongs to the short-chain dehydrogenases/reductases (SDR) family.</text>
</comment>
<accession>A0A2U9PJL9</accession>
<evidence type="ECO:0000256" key="4">
    <source>
        <dbReference type="ARBA" id="ARBA00040781"/>
    </source>
</evidence>
<dbReference type="EMBL" id="CP027541">
    <property type="protein sequence ID" value="AWT51888.1"/>
    <property type="molecule type" value="Genomic_DNA"/>
</dbReference>
<dbReference type="Pfam" id="PF13561">
    <property type="entry name" value="adh_short_C2"/>
    <property type="match status" value="1"/>
</dbReference>
<evidence type="ECO:0000256" key="2">
    <source>
        <dbReference type="ARBA" id="ARBA00006484"/>
    </source>
</evidence>
<dbReference type="PANTHER" id="PTHR42879">
    <property type="entry name" value="3-OXOACYL-(ACYL-CARRIER-PROTEIN) REDUCTASE"/>
    <property type="match status" value="1"/>
</dbReference>
<dbReference type="GeneID" id="93455738"/>
<dbReference type="InterPro" id="IPR002347">
    <property type="entry name" value="SDR_fam"/>
</dbReference>
<sequence length="238" mass="25149">MTSRRVLISGASKGIGRALADRLAADGHQPVGLARTPTPDFPGKLFQVDLSDRAATDDALAAVLADGPIEAVVNNVAGARFARIGEIDLDDLFSTYDMTMRIAVQVTQAVLPGMLDAGWGRVVNVTSLTTQGTPLRTPYAAAKAALETATKTWAGELATSGITVNAVAPGPTETEMYRERSPQGSELERRFLENIPMRRVGQPREIAHVIASLLHDDAGYITGQIVRVDGGGSVSGAW</sequence>
<comment type="catalytic activity">
    <reaction evidence="5">
        <text>a (3R)-hydroxyacyl-[ACP] + NADP(+) = a 3-oxoacyl-[ACP] + NADPH + H(+)</text>
        <dbReference type="Rhea" id="RHEA:17397"/>
        <dbReference type="Rhea" id="RHEA-COMP:9916"/>
        <dbReference type="Rhea" id="RHEA-COMP:9945"/>
        <dbReference type="ChEBI" id="CHEBI:15378"/>
        <dbReference type="ChEBI" id="CHEBI:57783"/>
        <dbReference type="ChEBI" id="CHEBI:58349"/>
        <dbReference type="ChEBI" id="CHEBI:78776"/>
        <dbReference type="ChEBI" id="CHEBI:78827"/>
        <dbReference type="EC" id="1.1.1.100"/>
    </reaction>
    <physiologicalReaction direction="right-to-left" evidence="5">
        <dbReference type="Rhea" id="RHEA:17399"/>
    </physiologicalReaction>
</comment>
<dbReference type="Proteomes" id="UP000011200">
    <property type="component" value="Chromosome"/>
</dbReference>
<dbReference type="NCBIfam" id="NF005753">
    <property type="entry name" value="PRK07577.1"/>
    <property type="match status" value="1"/>
</dbReference>
<keyword evidence="3" id="KW-0964">Secreted</keyword>
<dbReference type="InterPro" id="IPR050259">
    <property type="entry name" value="SDR"/>
</dbReference>
<dbReference type="CDD" id="cd05233">
    <property type="entry name" value="SDR_c"/>
    <property type="match status" value="1"/>
</dbReference>
<evidence type="ECO:0000313" key="6">
    <source>
        <dbReference type="EMBL" id="AWT51888.1"/>
    </source>
</evidence>
<dbReference type="RefSeq" id="WP_003892259.1">
    <property type="nucleotide sequence ID" value="NZ_CP027541.1"/>
</dbReference>
<organism evidence="6 7">
    <name type="scientific">Mycolicibacterium smegmatis (strain MKD8)</name>
    <name type="common">Mycobacterium smegmatis</name>
    <dbReference type="NCBI Taxonomy" id="1214915"/>
    <lineage>
        <taxon>Bacteria</taxon>
        <taxon>Bacillati</taxon>
        <taxon>Actinomycetota</taxon>
        <taxon>Actinomycetes</taxon>
        <taxon>Mycobacteriales</taxon>
        <taxon>Mycobacteriaceae</taxon>
        <taxon>Mycolicibacterium</taxon>
    </lineage>
</organism>
<dbReference type="AlphaFoldDB" id="A0A2U9PJL9"/>
<gene>
    <name evidence="6" type="ORF">D806_008980</name>
</gene>
<dbReference type="PANTHER" id="PTHR42879:SF2">
    <property type="entry name" value="3-OXOACYL-[ACYL-CARRIER-PROTEIN] REDUCTASE FABG"/>
    <property type="match status" value="1"/>
</dbReference>
<dbReference type="InterPro" id="IPR036291">
    <property type="entry name" value="NAD(P)-bd_dom_sf"/>
</dbReference>
<dbReference type="PRINTS" id="PR00080">
    <property type="entry name" value="SDRFAMILY"/>
</dbReference>
<name>A0A2U9PJL9_MYCSE</name>
<evidence type="ECO:0000256" key="3">
    <source>
        <dbReference type="ARBA" id="ARBA00022512"/>
    </source>
</evidence>
<evidence type="ECO:0000256" key="5">
    <source>
        <dbReference type="ARBA" id="ARBA00047400"/>
    </source>
</evidence>
<reference evidence="7" key="2">
    <citation type="submission" date="2018-03" db="EMBL/GenBank/DDBJ databases">
        <authorList>
            <person name="Derbyshire K."/>
            <person name="Gray T.A."/>
            <person name="Champion M."/>
        </authorList>
    </citation>
    <scope>NUCLEOTIDE SEQUENCE [LARGE SCALE GENOMIC DNA]</scope>
    <source>
        <strain evidence="7">MKD8</strain>
    </source>
</reference>
<protein>
    <recommendedName>
        <fullName evidence="4">3-oxoacyl-[acyl-carrier-protein] reductase MabA</fullName>
    </recommendedName>
</protein>
<evidence type="ECO:0000313" key="7">
    <source>
        <dbReference type="Proteomes" id="UP000011200"/>
    </source>
</evidence>
<dbReference type="PRINTS" id="PR00081">
    <property type="entry name" value="GDHRDH"/>
</dbReference>
<evidence type="ECO:0000256" key="1">
    <source>
        <dbReference type="ARBA" id="ARBA00004191"/>
    </source>
</evidence>